<name>A0A481ZBH1_9VIRU</name>
<feature type="transmembrane region" description="Helical" evidence="1">
    <location>
        <begin position="6"/>
        <end position="28"/>
    </location>
</feature>
<keyword evidence="1" id="KW-1133">Transmembrane helix</keyword>
<sequence>MAEGSHVAIIVFLLIFIVLFSVFVWWLISSQRWDFALYQQPDPTDTTEFYRIHGTVTPKPQVGTPCSSDADCTSGLFLRCDGTTCLSVMGGVCSTSNDCANPNSCVNKLCTSP</sequence>
<keyword evidence="1 2" id="KW-0812">Transmembrane</keyword>
<organism evidence="2">
    <name type="scientific">Pithovirus LCPAC403</name>
    <dbReference type="NCBI Taxonomy" id="2506596"/>
    <lineage>
        <taxon>Viruses</taxon>
        <taxon>Pithoviruses</taxon>
    </lineage>
</organism>
<reference evidence="2" key="1">
    <citation type="journal article" date="2019" name="MBio">
        <title>Virus Genomes from Deep Sea Sediments Expand the Ocean Megavirome and Support Independent Origins of Viral Gigantism.</title>
        <authorList>
            <person name="Backstrom D."/>
            <person name="Yutin N."/>
            <person name="Jorgensen S.L."/>
            <person name="Dharamshi J."/>
            <person name="Homa F."/>
            <person name="Zaremba-Niedwiedzka K."/>
            <person name="Spang A."/>
            <person name="Wolf Y.I."/>
            <person name="Koonin E.V."/>
            <person name="Ettema T.J."/>
        </authorList>
    </citation>
    <scope>NUCLEOTIDE SEQUENCE</scope>
</reference>
<dbReference type="EMBL" id="MK500590">
    <property type="protein sequence ID" value="QBK93127.1"/>
    <property type="molecule type" value="Genomic_DNA"/>
</dbReference>
<accession>A0A481ZBH1</accession>
<evidence type="ECO:0000256" key="1">
    <source>
        <dbReference type="SAM" id="Phobius"/>
    </source>
</evidence>
<protein>
    <submittedName>
        <fullName evidence="2">Transmembrane protein</fullName>
    </submittedName>
</protein>
<keyword evidence="1" id="KW-0472">Membrane</keyword>
<proteinExistence type="predicted"/>
<gene>
    <name evidence="2" type="ORF">LCPAC403_02610</name>
</gene>
<evidence type="ECO:0000313" key="2">
    <source>
        <dbReference type="EMBL" id="QBK93127.1"/>
    </source>
</evidence>